<comment type="similarity">
    <text evidence="1">Belongs to the four-carbon acid sugar kinase family.</text>
</comment>
<evidence type="ECO:0000256" key="12">
    <source>
        <dbReference type="ARBA" id="ARBA00041377"/>
    </source>
</evidence>
<evidence type="ECO:0000256" key="6">
    <source>
        <dbReference type="ARBA" id="ARBA00023277"/>
    </source>
</evidence>
<dbReference type="InterPro" id="IPR031475">
    <property type="entry name" value="NBD_C"/>
</dbReference>
<evidence type="ECO:0000256" key="10">
    <source>
        <dbReference type="ARBA" id="ARBA00039095"/>
    </source>
</evidence>
<keyword evidence="6" id="KW-0119">Carbohydrate metabolism</keyword>
<evidence type="ECO:0000256" key="7">
    <source>
        <dbReference type="ARBA" id="ARBA00035898"/>
    </source>
</evidence>
<organism evidence="15 16">
    <name type="scientific">Mesorhizobium plurifarium</name>
    <dbReference type="NCBI Taxonomy" id="69974"/>
    <lineage>
        <taxon>Bacteria</taxon>
        <taxon>Pseudomonadati</taxon>
        <taxon>Pseudomonadota</taxon>
        <taxon>Alphaproteobacteria</taxon>
        <taxon>Hyphomicrobiales</taxon>
        <taxon>Phyllobacteriaceae</taxon>
        <taxon>Mesorhizobium</taxon>
    </lineage>
</organism>
<evidence type="ECO:0000256" key="5">
    <source>
        <dbReference type="ARBA" id="ARBA00022840"/>
    </source>
</evidence>
<feature type="domain" description="Four-carbon acid sugar kinase N-terminal" evidence="13">
    <location>
        <begin position="11"/>
        <end position="235"/>
    </location>
</feature>
<comment type="function">
    <text evidence="9">Catalyzes the ATP-dependent phosphorylation of 3-oxo-tetronate to 3-oxo-tetronate 4-phosphate.</text>
</comment>
<evidence type="ECO:0000256" key="9">
    <source>
        <dbReference type="ARBA" id="ARBA00037335"/>
    </source>
</evidence>
<evidence type="ECO:0000313" key="15">
    <source>
        <dbReference type="EMBL" id="CDX19716.1"/>
    </source>
</evidence>
<dbReference type="SUPFAM" id="SSF142764">
    <property type="entry name" value="YgbK-like"/>
    <property type="match status" value="1"/>
</dbReference>
<keyword evidence="3" id="KW-0547">Nucleotide-binding</keyword>
<feature type="domain" description="Four-carbon acid sugar kinase nucleotide binding" evidence="14">
    <location>
        <begin position="261"/>
        <end position="419"/>
    </location>
</feature>
<evidence type="ECO:0000256" key="4">
    <source>
        <dbReference type="ARBA" id="ARBA00022777"/>
    </source>
</evidence>
<evidence type="ECO:0000256" key="1">
    <source>
        <dbReference type="ARBA" id="ARBA00005715"/>
    </source>
</evidence>
<comment type="catalytic activity">
    <reaction evidence="8">
        <text>3-dehydro-D-erythronate + ATP = 3-dehydro-4-O-phospho-D-erythronate + ADP + H(+)</text>
        <dbReference type="Rhea" id="RHEA:52556"/>
        <dbReference type="ChEBI" id="CHEBI:15378"/>
        <dbReference type="ChEBI" id="CHEBI:30616"/>
        <dbReference type="ChEBI" id="CHEBI:57958"/>
        <dbReference type="ChEBI" id="CHEBI:136593"/>
        <dbReference type="ChEBI" id="CHEBI:456216"/>
        <dbReference type="EC" id="2.7.1.217"/>
    </reaction>
</comment>
<dbReference type="InterPro" id="IPR050007">
    <property type="entry name" value="OtnK"/>
</dbReference>
<accession>A0A090FL96</accession>
<reference evidence="16" key="1">
    <citation type="submission" date="2014-08" db="EMBL/GenBank/DDBJ databases">
        <authorList>
            <person name="Moulin L."/>
        </authorList>
    </citation>
    <scope>NUCLEOTIDE SEQUENCE [LARGE SCALE GENOMIC DNA]</scope>
</reference>
<comment type="catalytic activity">
    <reaction evidence="7">
        <text>3-dehydro-L-erythronate + ATP = 3-dehydro-4-O-phospho-L-erythronate + ADP + H(+)</text>
        <dbReference type="Rhea" id="RHEA:52552"/>
        <dbReference type="ChEBI" id="CHEBI:15378"/>
        <dbReference type="ChEBI" id="CHEBI:30616"/>
        <dbReference type="ChEBI" id="CHEBI:136592"/>
        <dbReference type="ChEBI" id="CHEBI:136670"/>
        <dbReference type="ChEBI" id="CHEBI:456216"/>
        <dbReference type="EC" id="2.7.1.217"/>
    </reaction>
</comment>
<evidence type="ECO:0000256" key="3">
    <source>
        <dbReference type="ARBA" id="ARBA00022741"/>
    </source>
</evidence>
<evidence type="ECO:0000313" key="16">
    <source>
        <dbReference type="Proteomes" id="UP000045285"/>
    </source>
</evidence>
<dbReference type="NCBIfam" id="NF043035">
    <property type="entry name" value="OxoTetrKin"/>
    <property type="match status" value="1"/>
</dbReference>
<evidence type="ECO:0000256" key="2">
    <source>
        <dbReference type="ARBA" id="ARBA00022679"/>
    </source>
</evidence>
<name>A0A090FL96_MESPL</name>
<protein>
    <recommendedName>
        <fullName evidence="11">3-oxo-tetronate kinase</fullName>
        <ecNumber evidence="10">2.7.1.217</ecNumber>
    </recommendedName>
    <alternativeName>
        <fullName evidence="12">3-dehydrotetronate 4-kinase</fullName>
    </alternativeName>
</protein>
<keyword evidence="2" id="KW-0808">Transferase</keyword>
<keyword evidence="5" id="KW-0067">ATP-binding</keyword>
<dbReference type="InterPro" id="IPR042213">
    <property type="entry name" value="NBD_C_sf"/>
</dbReference>
<dbReference type="Gene3D" id="3.40.50.10840">
    <property type="entry name" value="Putative sugar-binding, N-terminal domain"/>
    <property type="match status" value="1"/>
</dbReference>
<dbReference type="GO" id="GO:0005524">
    <property type="term" value="F:ATP binding"/>
    <property type="evidence" value="ECO:0007669"/>
    <property type="project" value="UniProtKB-KW"/>
</dbReference>
<dbReference type="Proteomes" id="UP000045285">
    <property type="component" value="Unassembled WGS sequence"/>
</dbReference>
<gene>
    <name evidence="15" type="ORF">MPL3356_300089</name>
</gene>
<proteinExistence type="inferred from homology"/>
<keyword evidence="4" id="KW-0418">Kinase</keyword>
<evidence type="ECO:0000256" key="8">
    <source>
        <dbReference type="ARBA" id="ARBA00036346"/>
    </source>
</evidence>
<dbReference type="Gene3D" id="3.40.980.20">
    <property type="entry name" value="Four-carbon acid sugar kinase, nucleotide binding domain"/>
    <property type="match status" value="1"/>
</dbReference>
<dbReference type="EC" id="2.7.1.217" evidence="10"/>
<dbReference type="AlphaFoldDB" id="A0A090FL96"/>
<dbReference type="Pfam" id="PF07005">
    <property type="entry name" value="SBD_N"/>
    <property type="match status" value="1"/>
</dbReference>
<dbReference type="GO" id="GO:0016301">
    <property type="term" value="F:kinase activity"/>
    <property type="evidence" value="ECO:0007669"/>
    <property type="project" value="UniProtKB-KW"/>
</dbReference>
<sequence>MKTQEGRQLLLGAIADDLTGGSELAAMLVARGVPTGFSTDVDAAIAPDSLAHVIALKTRVIPAADAVDRVVAAARRLLSVGCDQIFFKYCATFDSTPAGNIGPCAEALADLLGARLVLFCPALCETQRTVFQGYMFGGSQILAESPKRFDPLTPMTDSNIVRVLAAQSRSRVGLIAHPVVDRGSKAIAERCEALAREGTRFAVVDTIYERDLAAIAEAAAEMPLMTGNASVAAHLPTSWRRSGRLANPQAAELPGIEGPAVVLAGSVAPRTAEQLDHFGRENEIVSVDLARLMEGEDLGAPVLASAKRAIAANRPIAIATMAPQQEVERLQGKYGRDVVARAAENFLTELAHRLIFEGGVRRMVVAGGETAGAIVPRLPISRFIVGPYQGLGTGRMIAEMPFQVGLMLKSGKLGGIDVFSTVLEEMRRPARTEPYLEQWPPTTRVQ</sequence>
<evidence type="ECO:0000259" key="14">
    <source>
        <dbReference type="Pfam" id="PF17042"/>
    </source>
</evidence>
<evidence type="ECO:0000259" key="13">
    <source>
        <dbReference type="Pfam" id="PF07005"/>
    </source>
</evidence>
<evidence type="ECO:0000256" key="11">
    <source>
        <dbReference type="ARBA" id="ARBA00039461"/>
    </source>
</evidence>
<dbReference type="InterPro" id="IPR037051">
    <property type="entry name" value="4-carb_acid_sugar_kinase_N_sf"/>
</dbReference>
<dbReference type="EMBL" id="CCMZ01000024">
    <property type="protein sequence ID" value="CDX19716.1"/>
    <property type="molecule type" value="Genomic_DNA"/>
</dbReference>
<keyword evidence="16" id="KW-1185">Reference proteome</keyword>
<dbReference type="STRING" id="69974.MPLDJ20_70161"/>
<dbReference type="InterPro" id="IPR010737">
    <property type="entry name" value="4-carb_acid_sugar_kinase_N"/>
</dbReference>
<dbReference type="Pfam" id="PF17042">
    <property type="entry name" value="NBD_C"/>
    <property type="match status" value="1"/>
</dbReference>